<dbReference type="EMBL" id="JBHSWB010000002">
    <property type="protein sequence ID" value="MFC6662857.1"/>
    <property type="molecule type" value="Genomic_DNA"/>
</dbReference>
<dbReference type="RefSeq" id="WP_263489971.1">
    <property type="nucleotide sequence ID" value="NZ_JAIQXV010000020.1"/>
</dbReference>
<reference evidence="2" key="1">
    <citation type="journal article" date="2019" name="Int. J. Syst. Evol. Microbiol.">
        <title>The Global Catalogue of Microorganisms (GCM) 10K type strain sequencing project: providing services to taxonomists for standard genome sequencing and annotation.</title>
        <authorList>
            <consortium name="The Broad Institute Genomics Platform"/>
            <consortium name="The Broad Institute Genome Sequencing Center for Infectious Disease"/>
            <person name="Wu L."/>
            <person name="Ma J."/>
        </authorList>
    </citation>
    <scope>NUCLEOTIDE SEQUENCE [LARGE SCALE GENOMIC DNA]</scope>
    <source>
        <strain evidence="2">CCUG 63830</strain>
    </source>
</reference>
<dbReference type="Proteomes" id="UP001596317">
    <property type="component" value="Unassembled WGS sequence"/>
</dbReference>
<name>A0ABW1ZTL5_9DEIO</name>
<comment type="caution">
    <text evidence="1">The sequence shown here is derived from an EMBL/GenBank/DDBJ whole genome shotgun (WGS) entry which is preliminary data.</text>
</comment>
<accession>A0ABW1ZTL5</accession>
<gene>
    <name evidence="1" type="ORF">ACFP90_22710</name>
</gene>
<evidence type="ECO:0000313" key="2">
    <source>
        <dbReference type="Proteomes" id="UP001596317"/>
    </source>
</evidence>
<organism evidence="1 2">
    <name type="scientific">Deinococcus multiflagellatus</name>
    <dbReference type="NCBI Taxonomy" id="1656887"/>
    <lineage>
        <taxon>Bacteria</taxon>
        <taxon>Thermotogati</taxon>
        <taxon>Deinococcota</taxon>
        <taxon>Deinococci</taxon>
        <taxon>Deinococcales</taxon>
        <taxon>Deinococcaceae</taxon>
        <taxon>Deinococcus</taxon>
    </lineage>
</organism>
<proteinExistence type="predicted"/>
<protein>
    <submittedName>
        <fullName evidence="1">Uncharacterized protein</fullName>
    </submittedName>
</protein>
<evidence type="ECO:0000313" key="1">
    <source>
        <dbReference type="EMBL" id="MFC6662857.1"/>
    </source>
</evidence>
<keyword evidence="2" id="KW-1185">Reference proteome</keyword>
<sequence length="44" mass="4590">MPRVLPSRTVAALLALVLAIGTIGVAQDPCAECRVPLFEPCPPC</sequence>